<evidence type="ECO:0000313" key="8">
    <source>
        <dbReference type="Proteomes" id="UP000642829"/>
    </source>
</evidence>
<evidence type="ECO:0000313" key="7">
    <source>
        <dbReference type="EMBL" id="GHC05557.1"/>
    </source>
</evidence>
<comment type="caution">
    <text evidence="7">The sequence shown here is derived from an EMBL/GenBank/DDBJ whole genome shotgun (WGS) entry which is preliminary data.</text>
</comment>
<dbReference type="NCBIfam" id="TIGR00641">
    <property type="entry name" value="acid_CoA_mut_N"/>
    <property type="match status" value="1"/>
</dbReference>
<organism evidence="7 8">
    <name type="scientific">Cerasicoccus arenae</name>
    <dbReference type="NCBI Taxonomy" id="424488"/>
    <lineage>
        <taxon>Bacteria</taxon>
        <taxon>Pseudomonadati</taxon>
        <taxon>Verrucomicrobiota</taxon>
        <taxon>Opitutia</taxon>
        <taxon>Puniceicoccales</taxon>
        <taxon>Cerasicoccaceae</taxon>
        <taxon>Cerasicoccus</taxon>
    </lineage>
</organism>
<dbReference type="AlphaFoldDB" id="A0A8J3DD69"/>
<dbReference type="RefSeq" id="WP_189515289.1">
    <property type="nucleotide sequence ID" value="NZ_BMXG01000014.1"/>
</dbReference>
<feature type="domain" description="Methylmalonyl-CoA mutase alpha/beta chain catalytic" evidence="6">
    <location>
        <begin position="42"/>
        <end position="553"/>
    </location>
</feature>
<keyword evidence="4" id="KW-0413">Isomerase</keyword>
<dbReference type="InterPro" id="IPR006099">
    <property type="entry name" value="MeMalonylCoA_mutase_a/b_cat"/>
</dbReference>
<keyword evidence="3" id="KW-0846">Cobalamin</keyword>
<evidence type="ECO:0000259" key="6">
    <source>
        <dbReference type="Pfam" id="PF01642"/>
    </source>
</evidence>
<gene>
    <name evidence="7" type="ORF">GCM10007047_23110</name>
</gene>
<dbReference type="PANTHER" id="PTHR48101:SF4">
    <property type="entry name" value="METHYLMALONYL-COA MUTASE, MITOCHONDRIAL"/>
    <property type="match status" value="1"/>
</dbReference>
<evidence type="ECO:0000256" key="5">
    <source>
        <dbReference type="ARBA" id="ARBA00023285"/>
    </source>
</evidence>
<proteinExistence type="inferred from homology"/>
<evidence type="ECO:0000256" key="3">
    <source>
        <dbReference type="ARBA" id="ARBA00022628"/>
    </source>
</evidence>
<evidence type="ECO:0000256" key="1">
    <source>
        <dbReference type="ARBA" id="ARBA00001922"/>
    </source>
</evidence>
<dbReference type="InterPro" id="IPR006098">
    <property type="entry name" value="MMCoA_mutase_a_cat"/>
</dbReference>
<comment type="cofactor">
    <cofactor evidence="1">
        <name>adenosylcob(III)alamin</name>
        <dbReference type="ChEBI" id="CHEBI:18408"/>
    </cofactor>
</comment>
<comment type="similarity">
    <text evidence="2">Belongs to the methylmalonyl-CoA mutase family.</text>
</comment>
<dbReference type="SUPFAM" id="SSF51703">
    <property type="entry name" value="Cobalamin (vitamin B12)-dependent enzymes"/>
    <property type="match status" value="1"/>
</dbReference>
<keyword evidence="5" id="KW-0170">Cobalt</keyword>
<evidence type="ECO:0000256" key="2">
    <source>
        <dbReference type="ARBA" id="ARBA00008465"/>
    </source>
</evidence>
<dbReference type="Gene3D" id="3.40.50.280">
    <property type="entry name" value="Cobalamin-binding domain"/>
    <property type="match status" value="1"/>
</dbReference>
<dbReference type="GO" id="GO:0004494">
    <property type="term" value="F:methylmalonyl-CoA mutase activity"/>
    <property type="evidence" value="ECO:0007669"/>
    <property type="project" value="UniProtKB-EC"/>
</dbReference>
<name>A0A8J3DD69_9BACT</name>
<accession>A0A8J3DD69</accession>
<protein>
    <submittedName>
        <fullName evidence="7">Methylmalonyl-CoA mutase</fullName>
    </submittedName>
</protein>
<keyword evidence="8" id="KW-1185">Reference proteome</keyword>
<dbReference type="Pfam" id="PF01642">
    <property type="entry name" value="MM_CoA_mutase"/>
    <property type="match status" value="1"/>
</dbReference>
<dbReference type="Proteomes" id="UP000642829">
    <property type="component" value="Unassembled WGS sequence"/>
</dbReference>
<dbReference type="EMBL" id="BMXG01000014">
    <property type="protein sequence ID" value="GHC05557.1"/>
    <property type="molecule type" value="Genomic_DNA"/>
</dbReference>
<dbReference type="CDD" id="cd03677">
    <property type="entry name" value="MM_CoA_mutase_beta"/>
    <property type="match status" value="1"/>
</dbReference>
<dbReference type="InterPro" id="IPR016176">
    <property type="entry name" value="Cbl-dep_enz_cat"/>
</dbReference>
<dbReference type="GO" id="GO:0031419">
    <property type="term" value="F:cobalamin binding"/>
    <property type="evidence" value="ECO:0007669"/>
    <property type="project" value="UniProtKB-KW"/>
</dbReference>
<dbReference type="SUPFAM" id="SSF52242">
    <property type="entry name" value="Cobalamin (vitamin B12)-binding domain"/>
    <property type="match status" value="1"/>
</dbReference>
<dbReference type="GO" id="GO:0005737">
    <property type="term" value="C:cytoplasm"/>
    <property type="evidence" value="ECO:0007669"/>
    <property type="project" value="TreeGrafter"/>
</dbReference>
<dbReference type="GO" id="GO:0019678">
    <property type="term" value="P:propionate metabolic process, methylmalonyl pathway"/>
    <property type="evidence" value="ECO:0007669"/>
    <property type="project" value="TreeGrafter"/>
</dbReference>
<dbReference type="Gene3D" id="3.20.20.240">
    <property type="entry name" value="Methylmalonyl-CoA mutase"/>
    <property type="match status" value="1"/>
</dbReference>
<evidence type="ECO:0000256" key="4">
    <source>
        <dbReference type="ARBA" id="ARBA00023235"/>
    </source>
</evidence>
<reference evidence="7" key="2">
    <citation type="submission" date="2020-09" db="EMBL/GenBank/DDBJ databases">
        <authorList>
            <person name="Sun Q."/>
            <person name="Kim S."/>
        </authorList>
    </citation>
    <scope>NUCLEOTIDE SEQUENCE</scope>
    <source>
        <strain evidence="7">KCTC 12870</strain>
    </source>
</reference>
<sequence length="714" mass="77656">MKNAGNKPLLAEFKAASYDEWKDAAVSLLKGAPFEKKLYTLTPEGITLQPIYRREDLATASAAATMPGFDGYTRGARADGYRSIPWEIAQELPYGDPAEFNRIALGDLHRGQDALNITLDIATLKGLDPDAARDGEVAACGLSLATLWDFNTAFANIYPNAISIYFQSGCAGAPIYALFRAWLASQDEANLAEIKGGLGVDPMSVLASAGALPTSPDQLYDEMFCIAELNAVEMPKFTSMGVSGLPYHCAGASATQELAAMLATGLEYLRALTSRGLDINAAASQIRFSAAIGGSFFMELAKLRAARQLWARIVKELGGDSQAQLMRLHARTGFNNKTRHDPYANMLRSATEALCGVTAGVDSLCVGSFDEIIREPDEFSRRVARNTQVILQEECELTAVVDPAGGSWYIESLTEEVARKAWGLFQEIESAGGMLEALHRKVIQDMVADTARKKSKLVGQRRLSLVGANQYPNLGEKPLESRIPDYAAIRQKRASQVERRRMQNDEKTDELIMALLVEIQESPKQEKITKMIEAVTTGATLGEISRALRANAGPAICIEALPNHRLAEDYEELRSASAAYAATNGHGPKIFLTNLGALRRHKIRADFTRNFFETGGFEMVSSAGFSAPDVAVGALKESGAKITVICGIDDDYVEQAPALIRAIKTELPDTIVILAGDPCAHEATYREAGLDDFIFIKTDNYAANRKYLELLEVL</sequence>
<dbReference type="PANTHER" id="PTHR48101">
    <property type="entry name" value="METHYLMALONYL-COA MUTASE, MITOCHONDRIAL-RELATED"/>
    <property type="match status" value="1"/>
</dbReference>
<dbReference type="GO" id="GO:0046872">
    <property type="term" value="F:metal ion binding"/>
    <property type="evidence" value="ECO:0007669"/>
    <property type="project" value="InterPro"/>
</dbReference>
<reference evidence="7" key="1">
    <citation type="journal article" date="2014" name="Int. J. Syst. Evol. Microbiol.">
        <title>Complete genome sequence of Corynebacterium casei LMG S-19264T (=DSM 44701T), isolated from a smear-ripened cheese.</title>
        <authorList>
            <consortium name="US DOE Joint Genome Institute (JGI-PGF)"/>
            <person name="Walter F."/>
            <person name="Albersmeier A."/>
            <person name="Kalinowski J."/>
            <person name="Ruckert C."/>
        </authorList>
    </citation>
    <scope>NUCLEOTIDE SEQUENCE</scope>
    <source>
        <strain evidence="7">KCTC 12870</strain>
    </source>
</reference>
<dbReference type="InterPro" id="IPR036724">
    <property type="entry name" value="Cobalamin-bd_sf"/>
</dbReference>